<organism evidence="1 2">
    <name type="scientific">Dorcoceras hygrometricum</name>
    <dbReference type="NCBI Taxonomy" id="472368"/>
    <lineage>
        <taxon>Eukaryota</taxon>
        <taxon>Viridiplantae</taxon>
        <taxon>Streptophyta</taxon>
        <taxon>Embryophyta</taxon>
        <taxon>Tracheophyta</taxon>
        <taxon>Spermatophyta</taxon>
        <taxon>Magnoliopsida</taxon>
        <taxon>eudicotyledons</taxon>
        <taxon>Gunneridae</taxon>
        <taxon>Pentapetalae</taxon>
        <taxon>asterids</taxon>
        <taxon>lamiids</taxon>
        <taxon>Lamiales</taxon>
        <taxon>Gesneriaceae</taxon>
        <taxon>Didymocarpoideae</taxon>
        <taxon>Trichosporeae</taxon>
        <taxon>Loxocarpinae</taxon>
        <taxon>Dorcoceras</taxon>
    </lineage>
</organism>
<proteinExistence type="predicted"/>
<dbReference type="AlphaFoldDB" id="A0A2Z7CSW7"/>
<dbReference type="EMBL" id="KQ992935">
    <property type="protein sequence ID" value="KZV49818.1"/>
    <property type="molecule type" value="Genomic_DNA"/>
</dbReference>
<keyword evidence="2" id="KW-1185">Reference proteome</keyword>
<dbReference type="Proteomes" id="UP000250235">
    <property type="component" value="Unassembled WGS sequence"/>
</dbReference>
<gene>
    <name evidence="1" type="ORF">F511_44874</name>
</gene>
<accession>A0A2Z7CSW7</accession>
<evidence type="ECO:0000313" key="2">
    <source>
        <dbReference type="Proteomes" id="UP000250235"/>
    </source>
</evidence>
<evidence type="ECO:0000313" key="1">
    <source>
        <dbReference type="EMBL" id="KZV49818.1"/>
    </source>
</evidence>
<protein>
    <submittedName>
        <fullName evidence="1">Uncharacterized protein</fullName>
    </submittedName>
</protein>
<name>A0A2Z7CSW7_9LAMI</name>
<sequence>MEMRYTGVTRSSSTGILKAKKKYKVGSQHLPNELPECQAKSDAYAKRLEKGDDLSHLSSFTQASKSSTKRSVLARGVQCYNSYFGRSNLPSTIGEDKVR</sequence>
<reference evidence="1 2" key="1">
    <citation type="journal article" date="2015" name="Proc. Natl. Acad. Sci. U.S.A.">
        <title>The resurrection genome of Boea hygrometrica: A blueprint for survival of dehydration.</title>
        <authorList>
            <person name="Xiao L."/>
            <person name="Yang G."/>
            <person name="Zhang L."/>
            <person name="Yang X."/>
            <person name="Zhao S."/>
            <person name="Ji Z."/>
            <person name="Zhou Q."/>
            <person name="Hu M."/>
            <person name="Wang Y."/>
            <person name="Chen M."/>
            <person name="Xu Y."/>
            <person name="Jin H."/>
            <person name="Xiao X."/>
            <person name="Hu G."/>
            <person name="Bao F."/>
            <person name="Hu Y."/>
            <person name="Wan P."/>
            <person name="Li L."/>
            <person name="Deng X."/>
            <person name="Kuang T."/>
            <person name="Xiang C."/>
            <person name="Zhu J.K."/>
            <person name="Oliver M.J."/>
            <person name="He Y."/>
        </authorList>
    </citation>
    <scope>NUCLEOTIDE SEQUENCE [LARGE SCALE GENOMIC DNA]</scope>
    <source>
        <strain evidence="2">cv. XS01</strain>
    </source>
</reference>